<comment type="caution">
    <text evidence="3">The sequence shown here is derived from an EMBL/GenBank/DDBJ whole genome shotgun (WGS) entry which is preliminary data.</text>
</comment>
<keyword evidence="1" id="KW-1133">Transmembrane helix</keyword>
<evidence type="ECO:0000313" key="3">
    <source>
        <dbReference type="EMBL" id="OXR41494.1"/>
    </source>
</evidence>
<proteinExistence type="predicted"/>
<name>A0A231GXZ7_9NOCA</name>
<dbReference type="Pfam" id="PF02470">
    <property type="entry name" value="MlaD"/>
    <property type="match status" value="1"/>
</dbReference>
<keyword evidence="4" id="KW-1185">Reference proteome</keyword>
<dbReference type="PANTHER" id="PTHR33371">
    <property type="entry name" value="INTERMEMBRANE PHOSPHOLIPID TRANSPORT SYSTEM BINDING PROTEIN MLAD-RELATED"/>
    <property type="match status" value="1"/>
</dbReference>
<keyword evidence="1" id="KW-0472">Membrane</keyword>
<dbReference type="InterPro" id="IPR052336">
    <property type="entry name" value="MlaD_Phospholipid_Transporter"/>
</dbReference>
<evidence type="ECO:0000256" key="1">
    <source>
        <dbReference type="SAM" id="Phobius"/>
    </source>
</evidence>
<organism evidence="3 4">
    <name type="scientific">Nocardia cerradoensis</name>
    <dbReference type="NCBI Taxonomy" id="85688"/>
    <lineage>
        <taxon>Bacteria</taxon>
        <taxon>Bacillati</taxon>
        <taxon>Actinomycetota</taxon>
        <taxon>Actinomycetes</taxon>
        <taxon>Mycobacteriales</taxon>
        <taxon>Nocardiaceae</taxon>
        <taxon>Nocardia</taxon>
    </lineage>
</organism>
<accession>A0A231GXZ7</accession>
<dbReference type="AlphaFoldDB" id="A0A231GXZ7"/>
<feature type="transmembrane region" description="Helical" evidence="1">
    <location>
        <begin position="35"/>
        <end position="55"/>
    </location>
</feature>
<reference evidence="3 4" key="1">
    <citation type="submission" date="2017-07" db="EMBL/GenBank/DDBJ databases">
        <title>First draft Genome Sequence of Nocardia cerradoensis isolated from human infection.</title>
        <authorList>
            <person name="Carrasco G."/>
        </authorList>
    </citation>
    <scope>NUCLEOTIDE SEQUENCE [LARGE SCALE GENOMIC DNA]</scope>
    <source>
        <strain evidence="3 4">CNM20130759</strain>
    </source>
</reference>
<feature type="domain" description="Mce/MlaD" evidence="2">
    <location>
        <begin position="61"/>
        <end position="134"/>
    </location>
</feature>
<evidence type="ECO:0000313" key="4">
    <source>
        <dbReference type="Proteomes" id="UP000215506"/>
    </source>
</evidence>
<dbReference type="EMBL" id="NGAF01000019">
    <property type="protein sequence ID" value="OXR41494.1"/>
    <property type="molecule type" value="Genomic_DNA"/>
</dbReference>
<dbReference type="Proteomes" id="UP000215506">
    <property type="component" value="Unassembled WGS sequence"/>
</dbReference>
<dbReference type="PANTHER" id="PTHR33371:SF18">
    <property type="entry name" value="MCE-FAMILY PROTEIN MCE3C"/>
    <property type="match status" value="1"/>
</dbReference>
<gene>
    <name evidence="3" type="ORF">B7C42_06386</name>
</gene>
<sequence>MSPVITPSSIVTAVRTVRRAIFTGPDERGIQLRWGIGGIVAVLMLVAAIGVIDVVGTTPERTYSADIAEAGSIRTGDDVRIAGIPVGKVTALRLLPDRVRMTFTVRDGVAIGDQTTLAVRMLTLVGGYYLAVQPAGSNPLGHHVIPAQRVILPYNLTQAFQDAVEPVQRTDGDAVRRDLAALSGAIGKSPDALRHAGRAVADIVAIMDRQNADVSHTLALTDEYLTALNKNSDTLVTLMRTFGILENVVADNREQLSWALHGLAQLVQKLVPLGRIWDDSLRDQAQPLVDAVPKLRELGDRMGALLDSLHTFEQRLTPLLQPGGGVRVDQSAATITGICVPVPGGGC</sequence>
<keyword evidence="1" id="KW-0812">Transmembrane</keyword>
<dbReference type="GO" id="GO:0005576">
    <property type="term" value="C:extracellular region"/>
    <property type="evidence" value="ECO:0007669"/>
    <property type="project" value="TreeGrafter"/>
</dbReference>
<evidence type="ECO:0000259" key="2">
    <source>
        <dbReference type="Pfam" id="PF02470"/>
    </source>
</evidence>
<protein>
    <recommendedName>
        <fullName evidence="2">Mce/MlaD domain-containing protein</fullName>
    </recommendedName>
</protein>
<dbReference type="InterPro" id="IPR003399">
    <property type="entry name" value="Mce/MlaD"/>
</dbReference>
<dbReference type="RefSeq" id="WP_223273793.1">
    <property type="nucleotide sequence ID" value="NZ_NGAF01000019.1"/>
</dbReference>